<dbReference type="RefSeq" id="WP_158869131.1">
    <property type="nucleotide sequence ID" value="NZ_CP046401.1"/>
</dbReference>
<organism evidence="1 2">
    <name type="scientific">Maribellus comscasis</name>
    <dbReference type="NCBI Taxonomy" id="2681766"/>
    <lineage>
        <taxon>Bacteria</taxon>
        <taxon>Pseudomonadati</taxon>
        <taxon>Bacteroidota</taxon>
        <taxon>Bacteroidia</taxon>
        <taxon>Marinilabiliales</taxon>
        <taxon>Prolixibacteraceae</taxon>
        <taxon>Maribellus</taxon>
    </lineage>
</organism>
<evidence type="ECO:0000313" key="2">
    <source>
        <dbReference type="Proteomes" id="UP000428260"/>
    </source>
</evidence>
<dbReference type="AlphaFoldDB" id="A0A6I6K352"/>
<dbReference type="EMBL" id="CP046401">
    <property type="protein sequence ID" value="QGY45993.1"/>
    <property type="molecule type" value="Genomic_DNA"/>
</dbReference>
<proteinExistence type="predicted"/>
<name>A0A6I6K352_9BACT</name>
<protein>
    <submittedName>
        <fullName evidence="1">Uncharacterized protein</fullName>
    </submittedName>
</protein>
<dbReference type="PROSITE" id="PS51257">
    <property type="entry name" value="PROKAR_LIPOPROTEIN"/>
    <property type="match status" value="1"/>
</dbReference>
<dbReference type="Proteomes" id="UP000428260">
    <property type="component" value="Chromosome"/>
</dbReference>
<dbReference type="KEGG" id="mcos:GM418_20660"/>
<reference evidence="1 2" key="1">
    <citation type="submission" date="2019-11" db="EMBL/GenBank/DDBJ databases">
        <authorList>
            <person name="Zheng R.K."/>
            <person name="Sun C.M."/>
        </authorList>
    </citation>
    <scope>NUCLEOTIDE SEQUENCE [LARGE SCALE GENOMIC DNA]</scope>
    <source>
        <strain evidence="1 2">WC007</strain>
    </source>
</reference>
<accession>A0A6I6K352</accession>
<gene>
    <name evidence="1" type="ORF">GM418_20660</name>
</gene>
<evidence type="ECO:0000313" key="1">
    <source>
        <dbReference type="EMBL" id="QGY45993.1"/>
    </source>
</evidence>
<sequence>MKKIFGFGILLLGVVLFSCQNNDKQGGQLTSEELSEKSAQIAMDEIAMESATTELDYEVDFYANAEFVLSQWMGMGKHWGWMNGLRYKYNHCPDLTIENEDGGYPKTITLDYGDSTVLRSGKVLSGVVIIEISGPRLDKDYTRFITYEDFGVDSLVVNGTAQVTVDRENSVFRTFTSDLVFLLADGTSINRTSVREWEWIEGIDSEMDQTDDMVQITGYTNATTSEGDEYMKEIIEPLIRTRNCRFIVQGVVEITLNGELISSLDYGDGECNDVAILTQDGETAEVDLSVRKCRFK</sequence>
<keyword evidence="2" id="KW-1185">Reference proteome</keyword>